<organism evidence="1 2">
    <name type="scientific">Streptomyces violaceus</name>
    <name type="common">Streptomyces venezuelae</name>
    <dbReference type="NCBI Taxonomy" id="1936"/>
    <lineage>
        <taxon>Bacteria</taxon>
        <taxon>Bacillati</taxon>
        <taxon>Actinomycetota</taxon>
        <taxon>Actinomycetes</taxon>
        <taxon>Kitasatosporales</taxon>
        <taxon>Streptomycetaceae</taxon>
        <taxon>Streptomyces</taxon>
    </lineage>
</organism>
<name>A0ABY9UMV2_STRVL</name>
<keyword evidence="2" id="KW-1185">Reference proteome</keyword>
<evidence type="ECO:0000313" key="2">
    <source>
        <dbReference type="Proteomes" id="UP001249394"/>
    </source>
</evidence>
<proteinExistence type="predicted"/>
<evidence type="ECO:0000313" key="1">
    <source>
        <dbReference type="EMBL" id="WND23531.1"/>
    </source>
</evidence>
<reference evidence="1 2" key="1">
    <citation type="submission" date="2023-09" db="EMBL/GenBank/DDBJ databases">
        <title>The genome sequence of Streptomyces anthocyanicus.</title>
        <authorList>
            <person name="Mo P."/>
        </authorList>
    </citation>
    <scope>NUCLEOTIDE SEQUENCE [LARGE SCALE GENOMIC DNA]</scope>
    <source>
        <strain evidence="1 2">JCM 4387</strain>
    </source>
</reference>
<dbReference type="EMBL" id="CP134213">
    <property type="protein sequence ID" value="WND23531.1"/>
    <property type="molecule type" value="Genomic_DNA"/>
</dbReference>
<accession>A0ABY9UMV2</accession>
<gene>
    <name evidence="1" type="ORF">RI060_42175</name>
</gene>
<dbReference type="Proteomes" id="UP001249394">
    <property type="component" value="Chromosome"/>
</dbReference>
<protein>
    <recommendedName>
        <fullName evidence="3">Sulfotransferase family protein</fullName>
    </recommendedName>
</protein>
<evidence type="ECO:0008006" key="3">
    <source>
        <dbReference type="Google" id="ProtNLM"/>
    </source>
</evidence>
<sequence length="142" mass="16315">MPASEIRDAIGADVWDTYLTVCLERSPYDKVVSLYFHRHRTEPRVSIDEFIASGEFRDTLNWPLYTSEDGAVMVDLIVQHEHLQAGLEDMCSRAGLPPLELPTAKSQFRPPNTTYRDVLTPTARKAIEKAFAAELEYHRYTW</sequence>